<dbReference type="Gene3D" id="2.40.260.10">
    <property type="entry name" value="Sortase"/>
    <property type="match status" value="1"/>
</dbReference>
<dbReference type="RefSeq" id="WP_379083076.1">
    <property type="nucleotide sequence ID" value="NZ_JBHTKI010000022.1"/>
</dbReference>
<dbReference type="EMBL" id="JBHTKI010000022">
    <property type="protein sequence ID" value="MFD1032581.1"/>
    <property type="molecule type" value="Genomic_DNA"/>
</dbReference>
<dbReference type="CDD" id="cd05828">
    <property type="entry name" value="Sortase_D_1"/>
    <property type="match status" value="1"/>
</dbReference>
<dbReference type="NCBIfam" id="TIGR01076">
    <property type="entry name" value="sortase_fam"/>
    <property type="match status" value="1"/>
</dbReference>
<organism evidence="2 3">
    <name type="scientific">Metaplanococcus flavidus</name>
    <dbReference type="NCBI Taxonomy" id="569883"/>
    <lineage>
        <taxon>Bacteria</taxon>
        <taxon>Bacillati</taxon>
        <taxon>Bacillota</taxon>
        <taxon>Bacilli</taxon>
        <taxon>Bacillales</taxon>
        <taxon>Caryophanaceae</taxon>
        <taxon>Metaplanococcus</taxon>
    </lineage>
</organism>
<accession>A0ABW3LGQ8</accession>
<evidence type="ECO:0000313" key="2">
    <source>
        <dbReference type="EMBL" id="MFD1032581.1"/>
    </source>
</evidence>
<dbReference type="SUPFAM" id="SSF63817">
    <property type="entry name" value="Sortase"/>
    <property type="match status" value="1"/>
</dbReference>
<dbReference type="InterPro" id="IPR041999">
    <property type="entry name" value="Sortase_D_1"/>
</dbReference>
<dbReference type="InterPro" id="IPR023365">
    <property type="entry name" value="Sortase_dom-sf"/>
</dbReference>
<dbReference type="InterPro" id="IPR053525">
    <property type="entry name" value="Sortase_D"/>
</dbReference>
<evidence type="ECO:0000313" key="3">
    <source>
        <dbReference type="Proteomes" id="UP001597109"/>
    </source>
</evidence>
<name>A0ABW3LGQ8_9BACL</name>
<reference evidence="3" key="1">
    <citation type="journal article" date="2019" name="Int. J. Syst. Evol. Microbiol.">
        <title>The Global Catalogue of Microorganisms (GCM) 10K type strain sequencing project: providing services to taxonomists for standard genome sequencing and annotation.</title>
        <authorList>
            <consortium name="The Broad Institute Genomics Platform"/>
            <consortium name="The Broad Institute Genome Sequencing Center for Infectious Disease"/>
            <person name="Wu L."/>
            <person name="Ma J."/>
        </authorList>
    </citation>
    <scope>NUCLEOTIDE SEQUENCE [LARGE SCALE GENOMIC DNA]</scope>
    <source>
        <strain evidence="3">CCUG 56756</strain>
    </source>
</reference>
<proteinExistence type="predicted"/>
<keyword evidence="3" id="KW-1185">Reference proteome</keyword>
<sequence>MRKERKRGAGRNKFILSVLALSMIAFGLWFSGTNAASFMKGYMLFKTDQAAQAEVGEKTPPSTETVSLTKETADTEGDAVLYPVRPEKGENIGSLVIPKIDATLPIYHGTDEDELVKGVGHFADSVLPGENDNSVLSGHRDTVFRELGEVGKGDLLIVETSAGTFTYKVRKTRIVDADDRTVIVPKPKAVLTVSTCYPFDFIGYAPERFILIADLVSKE</sequence>
<comment type="caution">
    <text evidence="2">The sequence shown here is derived from an EMBL/GenBank/DDBJ whole genome shotgun (WGS) entry which is preliminary data.</text>
</comment>
<keyword evidence="1" id="KW-0378">Hydrolase</keyword>
<dbReference type="NCBIfam" id="NF033746">
    <property type="entry name" value="class_D_sortase"/>
    <property type="match status" value="1"/>
</dbReference>
<gene>
    <name evidence="2" type="ORF">ACFQ1X_14160</name>
</gene>
<evidence type="ECO:0000256" key="1">
    <source>
        <dbReference type="ARBA" id="ARBA00022801"/>
    </source>
</evidence>
<protein>
    <submittedName>
        <fullName evidence="2">Class D sortase</fullName>
    </submittedName>
</protein>
<dbReference type="InterPro" id="IPR005754">
    <property type="entry name" value="Sortase"/>
</dbReference>
<dbReference type="Proteomes" id="UP001597109">
    <property type="component" value="Unassembled WGS sequence"/>
</dbReference>
<dbReference type="Pfam" id="PF04203">
    <property type="entry name" value="Sortase"/>
    <property type="match status" value="1"/>
</dbReference>